<protein>
    <submittedName>
        <fullName evidence="1">Uncharacterized protein</fullName>
    </submittedName>
</protein>
<gene>
    <name evidence="1" type="ORF">ACFO4E_22200</name>
</gene>
<evidence type="ECO:0000313" key="1">
    <source>
        <dbReference type="EMBL" id="MFC4564578.1"/>
    </source>
</evidence>
<dbReference type="EMBL" id="JBHSFQ010000026">
    <property type="protein sequence ID" value="MFC4564578.1"/>
    <property type="molecule type" value="Genomic_DNA"/>
</dbReference>
<dbReference type="Gene3D" id="1.10.150.240">
    <property type="entry name" value="Putative phosphatase, domain 2"/>
    <property type="match status" value="1"/>
</dbReference>
<comment type="caution">
    <text evidence="1">The sequence shown here is derived from an EMBL/GenBank/DDBJ whole genome shotgun (WGS) entry which is preliminary data.</text>
</comment>
<dbReference type="Gene3D" id="3.40.50.1000">
    <property type="entry name" value="HAD superfamily/HAD-like"/>
    <property type="match status" value="1"/>
</dbReference>
<accession>A0ABV9E3I5</accession>
<organism evidence="1 2">
    <name type="scientific">Nocardiopsis mangrovi</name>
    <dbReference type="NCBI Taxonomy" id="1179818"/>
    <lineage>
        <taxon>Bacteria</taxon>
        <taxon>Bacillati</taxon>
        <taxon>Actinomycetota</taxon>
        <taxon>Actinomycetes</taxon>
        <taxon>Streptosporangiales</taxon>
        <taxon>Nocardiopsidaceae</taxon>
        <taxon>Nocardiopsis</taxon>
    </lineage>
</organism>
<evidence type="ECO:0000313" key="2">
    <source>
        <dbReference type="Proteomes" id="UP001595923"/>
    </source>
</evidence>
<dbReference type="RefSeq" id="WP_378577825.1">
    <property type="nucleotide sequence ID" value="NZ_JBHSFQ010000026.1"/>
</dbReference>
<proteinExistence type="predicted"/>
<sequence length="165" mass="18107">MPILVLRDIDRTLLSVGGADRLVYRDVFRDLVGRPAGRLPATGTGRTVPPAVRELFAVNGVPQGQVEEPAEIALKEFPHRHTTHTTSMEVDDDGRLRLGRPPALLDLDGHLRLGLDRPHRPGSRTCARACCGAECAGGREANSVTRPVRKWSTDRGSVSDFWDPR</sequence>
<reference evidence="2" key="1">
    <citation type="journal article" date="2019" name="Int. J. Syst. Evol. Microbiol.">
        <title>The Global Catalogue of Microorganisms (GCM) 10K type strain sequencing project: providing services to taxonomists for standard genome sequencing and annotation.</title>
        <authorList>
            <consortium name="The Broad Institute Genomics Platform"/>
            <consortium name="The Broad Institute Genome Sequencing Center for Infectious Disease"/>
            <person name="Wu L."/>
            <person name="Ma J."/>
        </authorList>
    </citation>
    <scope>NUCLEOTIDE SEQUENCE [LARGE SCALE GENOMIC DNA]</scope>
    <source>
        <strain evidence="2">XZYJ18</strain>
    </source>
</reference>
<name>A0ABV9E3I5_9ACTN</name>
<keyword evidence="2" id="KW-1185">Reference proteome</keyword>
<dbReference type="InterPro" id="IPR023214">
    <property type="entry name" value="HAD_sf"/>
</dbReference>
<dbReference type="InterPro" id="IPR023198">
    <property type="entry name" value="PGP-like_dom2"/>
</dbReference>
<dbReference type="Proteomes" id="UP001595923">
    <property type="component" value="Unassembled WGS sequence"/>
</dbReference>